<keyword evidence="1" id="KW-1015">Disulfide bond</keyword>
<organism evidence="4 5">
    <name type="scientific">Sitophilus oryzae</name>
    <name type="common">Rice weevil</name>
    <name type="synonym">Curculio oryzae</name>
    <dbReference type="NCBI Taxonomy" id="7048"/>
    <lineage>
        <taxon>Eukaryota</taxon>
        <taxon>Metazoa</taxon>
        <taxon>Ecdysozoa</taxon>
        <taxon>Arthropoda</taxon>
        <taxon>Hexapoda</taxon>
        <taxon>Insecta</taxon>
        <taxon>Pterygota</taxon>
        <taxon>Neoptera</taxon>
        <taxon>Endopterygota</taxon>
        <taxon>Coleoptera</taxon>
        <taxon>Polyphaga</taxon>
        <taxon>Cucujiformia</taxon>
        <taxon>Curculionidae</taxon>
        <taxon>Dryophthorinae</taxon>
        <taxon>Sitophilus</taxon>
    </lineage>
</organism>
<dbReference type="FunFam" id="2.60.40.10:FF:000437">
    <property type="entry name" value="Beat-IIIc, isoform A"/>
    <property type="match status" value="1"/>
</dbReference>
<dbReference type="AlphaFoldDB" id="A0A6J2YE54"/>
<feature type="domain" description="Ig-like" evidence="3">
    <location>
        <begin position="42"/>
        <end position="135"/>
    </location>
</feature>
<sequence>MVDFLTMPLYYLLVFAFLKAVTSAGAGLKWVRVNVPQYRVPGEVAQLQCDYDLGNDTLYSVKWYKEHEEFYRFVPKALPPANSYKVDGVHVDMTKSDNRKVVLHSVNWKSSGLFRCEVSAEAPSFASAQSEARMEVVSLPDEDPVISGVEEQYQIGDEINLNCTSGRSRPASILHWYINEQQIQKDEALIKYPIEHHAKGLVTSTLGLRFILSNRHFLGGSMRVKCVASIAPVLFSEDREAVVHSLPVMRDMREALLLGEWSIASSHVTHIQVKSASSQVGISRLFYLFISIVFYLIL</sequence>
<accession>A0A6J2YE54</accession>
<dbReference type="FunCoup" id="A0A6J2YE54">
    <property type="interactions" value="18"/>
</dbReference>
<evidence type="ECO:0000256" key="2">
    <source>
        <dbReference type="SAM" id="Phobius"/>
    </source>
</evidence>
<dbReference type="SUPFAM" id="SSF48726">
    <property type="entry name" value="Immunoglobulin"/>
    <property type="match status" value="1"/>
</dbReference>
<dbReference type="OrthoDB" id="6415662at2759"/>
<keyword evidence="2" id="KW-0472">Membrane</keyword>
<dbReference type="Pfam" id="PF08205">
    <property type="entry name" value="C2-set_2"/>
    <property type="match status" value="1"/>
</dbReference>
<name>A0A6J2YE54_SITOR</name>
<gene>
    <name evidence="5" type="primary">LOC115886213</name>
</gene>
<reference evidence="5" key="1">
    <citation type="submission" date="2025-08" db="UniProtKB">
        <authorList>
            <consortium name="RefSeq"/>
        </authorList>
    </citation>
    <scope>IDENTIFICATION</scope>
    <source>
        <tissue evidence="5">Gonads</tissue>
    </source>
</reference>
<feature type="transmembrane region" description="Helical" evidence="2">
    <location>
        <begin position="280"/>
        <end position="297"/>
    </location>
</feature>
<dbReference type="InParanoid" id="A0A6J2YE54"/>
<protein>
    <submittedName>
        <fullName evidence="5">Uncharacterized protein LOC115886213 isoform X1</fullName>
    </submittedName>
</protein>
<dbReference type="PANTHER" id="PTHR21261">
    <property type="entry name" value="BEAT PROTEIN"/>
    <property type="match status" value="1"/>
</dbReference>
<dbReference type="InterPro" id="IPR007110">
    <property type="entry name" value="Ig-like_dom"/>
</dbReference>
<dbReference type="InterPro" id="IPR036179">
    <property type="entry name" value="Ig-like_dom_sf"/>
</dbReference>
<dbReference type="PANTHER" id="PTHR21261:SF14">
    <property type="entry name" value="BEATEN PATH IV, ISOFORM B"/>
    <property type="match status" value="1"/>
</dbReference>
<dbReference type="Proteomes" id="UP000504635">
    <property type="component" value="Unplaced"/>
</dbReference>
<dbReference type="KEGG" id="soy:115886213"/>
<evidence type="ECO:0000256" key="1">
    <source>
        <dbReference type="ARBA" id="ARBA00023157"/>
    </source>
</evidence>
<evidence type="ECO:0000259" key="3">
    <source>
        <dbReference type="PROSITE" id="PS50835"/>
    </source>
</evidence>
<keyword evidence="4" id="KW-1185">Reference proteome</keyword>
<dbReference type="InterPro" id="IPR013162">
    <property type="entry name" value="CD80_C2-set"/>
</dbReference>
<proteinExistence type="predicted"/>
<dbReference type="InterPro" id="IPR013783">
    <property type="entry name" value="Ig-like_fold"/>
</dbReference>
<dbReference type="GeneID" id="115886213"/>
<dbReference type="Gene3D" id="2.60.40.10">
    <property type="entry name" value="Immunoglobulins"/>
    <property type="match status" value="2"/>
</dbReference>
<dbReference type="RefSeq" id="XP_030761160.1">
    <property type="nucleotide sequence ID" value="XM_030905300.1"/>
</dbReference>
<dbReference type="PROSITE" id="PS50835">
    <property type="entry name" value="IG_LIKE"/>
    <property type="match status" value="1"/>
</dbReference>
<feature type="transmembrane region" description="Helical" evidence="2">
    <location>
        <begin position="12"/>
        <end position="31"/>
    </location>
</feature>
<keyword evidence="2" id="KW-1133">Transmembrane helix</keyword>
<evidence type="ECO:0000313" key="4">
    <source>
        <dbReference type="Proteomes" id="UP000504635"/>
    </source>
</evidence>
<keyword evidence="2" id="KW-0812">Transmembrane</keyword>
<evidence type="ECO:0000313" key="5">
    <source>
        <dbReference type="RefSeq" id="XP_030761160.1"/>
    </source>
</evidence>